<dbReference type="STRING" id="1391653.AKJ08_2855"/>
<name>A0A0K1PG07_9BACT</name>
<dbReference type="KEGG" id="vin:AKJ08_2855"/>
<sequence>MAYPLTPNTGTLIAEGTAERPIRFTGIDGGKWGHVLVEAPGVASFRHVTFENGGNDRSPFHATLIVRGKGDLPLYRDVLVDHVTISGSVGFGAVFTGVAGFKAGSTDLAITKSGSGDEPFPLRVDQNGVGTVPNGNYTGNGVDEILIAVEKESDGLRESTTFRDFGVPYRVAGQSLRVEEGPSGATVLRIDPGVVLKFERASNLEVVHFTGREAATASLVAVGTAEKPILFTSAAESPRGGDWRGLWFGKIPSKNNKLDHVRIEYAGADCKCVLAVCNDLTDHSSALILTNLPEEGFSVTNTAFSDIAGNGILRAWSNDYQPSFVATNTFERVTGCAETLPASSLNACPNPKPTCP</sequence>
<gene>
    <name evidence="1" type="ORF">AKJ08_2855</name>
</gene>
<accession>A0A0K1PG07</accession>
<reference evidence="1 2" key="1">
    <citation type="submission" date="2015-08" db="EMBL/GenBank/DDBJ databases">
        <authorList>
            <person name="Babu N.S."/>
            <person name="Beckwith C.J."/>
            <person name="Beseler K.G."/>
            <person name="Brison A."/>
            <person name="Carone J.V."/>
            <person name="Caskin T.P."/>
            <person name="Diamond M."/>
            <person name="Durham M.E."/>
            <person name="Foxe J.M."/>
            <person name="Go M."/>
            <person name="Henderson B.A."/>
            <person name="Jones I.B."/>
            <person name="McGettigan J.A."/>
            <person name="Micheletti S.J."/>
            <person name="Nasrallah M.E."/>
            <person name="Ortiz D."/>
            <person name="Piller C.R."/>
            <person name="Privatt S.R."/>
            <person name="Schneider S.L."/>
            <person name="Sharp S."/>
            <person name="Smith T.C."/>
            <person name="Stanton J.D."/>
            <person name="Ullery H.E."/>
            <person name="Wilson R.J."/>
            <person name="Serrano M.G."/>
            <person name="Buck G."/>
            <person name="Lee V."/>
            <person name="Wang Y."/>
            <person name="Carvalho R."/>
            <person name="Voegtly L."/>
            <person name="Shi R."/>
            <person name="Duckworth R."/>
            <person name="Johnson A."/>
            <person name="Loviza R."/>
            <person name="Walstead R."/>
            <person name="Shah Z."/>
            <person name="Kiflezghi M."/>
            <person name="Wade K."/>
            <person name="Ball S.L."/>
            <person name="Bradley K.W."/>
            <person name="Asai D.J."/>
            <person name="Bowman C.A."/>
            <person name="Russell D.A."/>
            <person name="Pope W.H."/>
            <person name="Jacobs-Sera D."/>
            <person name="Hendrix R.W."/>
            <person name="Hatfull G.F."/>
        </authorList>
    </citation>
    <scope>NUCLEOTIDE SEQUENCE [LARGE SCALE GENOMIC DNA]</scope>
    <source>
        <strain evidence="1 2">DSM 27710</strain>
    </source>
</reference>
<evidence type="ECO:0000313" key="1">
    <source>
        <dbReference type="EMBL" id="AKU92468.1"/>
    </source>
</evidence>
<dbReference type="EMBL" id="CP012332">
    <property type="protein sequence ID" value="AKU92468.1"/>
    <property type="molecule type" value="Genomic_DNA"/>
</dbReference>
<evidence type="ECO:0000313" key="2">
    <source>
        <dbReference type="Proteomes" id="UP000055590"/>
    </source>
</evidence>
<proteinExistence type="predicted"/>
<dbReference type="Proteomes" id="UP000055590">
    <property type="component" value="Chromosome"/>
</dbReference>
<dbReference type="AlphaFoldDB" id="A0A0K1PG07"/>
<organism evidence="1 2">
    <name type="scientific">Vulgatibacter incomptus</name>
    <dbReference type="NCBI Taxonomy" id="1391653"/>
    <lineage>
        <taxon>Bacteria</taxon>
        <taxon>Pseudomonadati</taxon>
        <taxon>Myxococcota</taxon>
        <taxon>Myxococcia</taxon>
        <taxon>Myxococcales</taxon>
        <taxon>Cystobacterineae</taxon>
        <taxon>Vulgatibacteraceae</taxon>
        <taxon>Vulgatibacter</taxon>
    </lineage>
</organism>
<protein>
    <submittedName>
        <fullName evidence="1">Fibronectin type III domain protein</fullName>
    </submittedName>
</protein>
<dbReference type="RefSeq" id="WP_157370695.1">
    <property type="nucleotide sequence ID" value="NZ_CP012332.1"/>
</dbReference>
<dbReference type="OrthoDB" id="5485398at2"/>
<keyword evidence="2" id="KW-1185">Reference proteome</keyword>